<evidence type="ECO:0000313" key="3">
    <source>
        <dbReference type="Proteomes" id="UP001415857"/>
    </source>
</evidence>
<keyword evidence="1" id="KW-0472">Membrane</keyword>
<protein>
    <submittedName>
        <fullName evidence="2">Uncharacterized protein</fullName>
    </submittedName>
</protein>
<evidence type="ECO:0000256" key="1">
    <source>
        <dbReference type="SAM" id="Phobius"/>
    </source>
</evidence>
<dbReference type="Proteomes" id="UP001415857">
    <property type="component" value="Unassembled WGS sequence"/>
</dbReference>
<keyword evidence="1" id="KW-1133">Transmembrane helix</keyword>
<reference evidence="2 3" key="1">
    <citation type="journal article" date="2024" name="Plant J.">
        <title>Genome sequences and population genomics reveal climatic adaptation and genomic divergence between two closely related sweetgum species.</title>
        <authorList>
            <person name="Xu W.Q."/>
            <person name="Ren C.Q."/>
            <person name="Zhang X.Y."/>
            <person name="Comes H.P."/>
            <person name="Liu X.H."/>
            <person name="Li Y.G."/>
            <person name="Kettle C.J."/>
            <person name="Jalonen R."/>
            <person name="Gaisberger H."/>
            <person name="Ma Y.Z."/>
            <person name="Qiu Y.X."/>
        </authorList>
    </citation>
    <scope>NUCLEOTIDE SEQUENCE [LARGE SCALE GENOMIC DNA]</scope>
    <source>
        <strain evidence="2">Hangzhou</strain>
    </source>
</reference>
<feature type="transmembrane region" description="Helical" evidence="1">
    <location>
        <begin position="210"/>
        <end position="233"/>
    </location>
</feature>
<dbReference type="AlphaFoldDB" id="A0AAP0R286"/>
<name>A0AAP0R286_LIQFO</name>
<organism evidence="2 3">
    <name type="scientific">Liquidambar formosana</name>
    <name type="common">Formosan gum</name>
    <dbReference type="NCBI Taxonomy" id="63359"/>
    <lineage>
        <taxon>Eukaryota</taxon>
        <taxon>Viridiplantae</taxon>
        <taxon>Streptophyta</taxon>
        <taxon>Embryophyta</taxon>
        <taxon>Tracheophyta</taxon>
        <taxon>Spermatophyta</taxon>
        <taxon>Magnoliopsida</taxon>
        <taxon>eudicotyledons</taxon>
        <taxon>Gunneridae</taxon>
        <taxon>Pentapetalae</taxon>
        <taxon>Saxifragales</taxon>
        <taxon>Altingiaceae</taxon>
        <taxon>Liquidambar</taxon>
    </lineage>
</organism>
<proteinExistence type="predicted"/>
<dbReference type="EMBL" id="JBBPBK010000272">
    <property type="protein sequence ID" value="KAK9265965.1"/>
    <property type="molecule type" value="Genomic_DNA"/>
</dbReference>
<sequence>MDEYKRMIRMFCILMQVVPAEDGDGERLWDFVASCDSVELVKEVEEGEEAAAVVVVAVEAGVAVVVMEGVLVVEREKVKGIKESREEEVMAEEEDVVVVVEEEEVEVEVEVEETEKVMDGEVVVVVAVAVAVVGVGEAEEEVVEAVEEVEAEEEEVKVGDGVGEEAAAAEVVVGAGDVTANQVGTHNAWAGAASSLVDVERVHEIGLSHFHYALALCILYLCLVLATTLLIHLCTTTSSKYSLHHLSLPCDSFDCDGFS</sequence>
<comment type="caution">
    <text evidence="2">The sequence shown here is derived from an EMBL/GenBank/DDBJ whole genome shotgun (WGS) entry which is preliminary data.</text>
</comment>
<evidence type="ECO:0000313" key="2">
    <source>
        <dbReference type="EMBL" id="KAK9265965.1"/>
    </source>
</evidence>
<gene>
    <name evidence="2" type="ORF">L1049_003489</name>
</gene>
<keyword evidence="3" id="KW-1185">Reference proteome</keyword>
<keyword evidence="1" id="KW-0812">Transmembrane</keyword>
<accession>A0AAP0R286</accession>